<dbReference type="AlphaFoldDB" id="A0AA92U0V5"/>
<comment type="caution">
    <text evidence="1">The sequence shown here is derived from an EMBL/GenBank/DDBJ whole genome shotgun (WGS) entry which is preliminary data.</text>
</comment>
<organism evidence="1 2">
    <name type="scientific">Segatella copri</name>
    <dbReference type="NCBI Taxonomy" id="165179"/>
    <lineage>
        <taxon>Bacteria</taxon>
        <taxon>Pseudomonadati</taxon>
        <taxon>Bacteroidota</taxon>
        <taxon>Bacteroidia</taxon>
        <taxon>Bacteroidales</taxon>
        <taxon>Prevotellaceae</taxon>
        <taxon>Segatella</taxon>
    </lineage>
</organism>
<sequence>MEGVKWLIPRMYTFDDKSQYKTYKIPCKYKYSTVEVNAILRKVKTFLATYVYIPCVISDWYLAKLQGVMEHKNLYRFEAKRNLEEIKSIVRKIINWFEFDFCNADYFNELSLSYIDAVSPDMEKFLKFIEVKLANLGHKNVSIPALSYICFQMLCEGFVNYNTIMRGAKTDYDFDFTELFHYLCPELASEKAKKFMVSRGLSEEFVLKFNEKKEVTEMFANIERIFIDQKMQKNAAKSAFDTLDEETKASMLSGGDEIEKTLNEIETNNLKKKQK</sequence>
<accession>A0AA92U0V5</accession>
<protein>
    <submittedName>
        <fullName evidence="1">Uncharacterized protein</fullName>
    </submittedName>
</protein>
<name>A0AA92U0V5_9BACT</name>
<evidence type="ECO:0000313" key="2">
    <source>
        <dbReference type="Proteomes" id="UP000283785"/>
    </source>
</evidence>
<gene>
    <name evidence="1" type="ORF">DWV76_00840</name>
</gene>
<dbReference type="EMBL" id="QSAG01000001">
    <property type="protein sequence ID" value="RGW45098.1"/>
    <property type="molecule type" value="Genomic_DNA"/>
</dbReference>
<proteinExistence type="predicted"/>
<reference evidence="1 2" key="1">
    <citation type="submission" date="2018-08" db="EMBL/GenBank/DDBJ databases">
        <title>A genome reference for cultivated species of the human gut microbiota.</title>
        <authorList>
            <person name="Zou Y."/>
            <person name="Xue W."/>
            <person name="Luo G."/>
        </authorList>
    </citation>
    <scope>NUCLEOTIDE SEQUENCE [LARGE SCALE GENOMIC DNA]</scope>
    <source>
        <strain evidence="1 2">AF12-50</strain>
    </source>
</reference>
<evidence type="ECO:0000313" key="1">
    <source>
        <dbReference type="EMBL" id="RGW45098.1"/>
    </source>
</evidence>
<dbReference type="Proteomes" id="UP000283785">
    <property type="component" value="Unassembled WGS sequence"/>
</dbReference>